<reference evidence="2 3" key="1">
    <citation type="submission" date="2023-02" db="EMBL/GenBank/DDBJ databases">
        <title>Dictyobacter halimunensis sp. nov., a new member of the class Ktedonobacteria from forest soil in a geothermal area.</title>
        <authorList>
            <person name="Rachmania M.K."/>
            <person name="Ningsih F."/>
            <person name="Sakai Y."/>
            <person name="Yabe S."/>
            <person name="Yokota A."/>
            <person name="Sjamsuridzal W."/>
        </authorList>
    </citation>
    <scope>NUCLEOTIDE SEQUENCE [LARGE SCALE GENOMIC DNA]</scope>
    <source>
        <strain evidence="2 3">S3.2.2.5</strain>
    </source>
</reference>
<feature type="transmembrane region" description="Helical" evidence="1">
    <location>
        <begin position="9"/>
        <end position="28"/>
    </location>
</feature>
<keyword evidence="1" id="KW-0472">Membrane</keyword>
<gene>
    <name evidence="2" type="ORF">KDH_39840</name>
</gene>
<feature type="transmembrane region" description="Helical" evidence="1">
    <location>
        <begin position="34"/>
        <end position="55"/>
    </location>
</feature>
<sequence>MFPSQKKQVFYSSVLLAILFIAMVLLEYVELVNWIKAVVVSTLVFLLIALVTRLIHKFTNSRIKRTNKDTSQETPQSPSGQ</sequence>
<dbReference type="EMBL" id="BSRI01000002">
    <property type="protein sequence ID" value="GLV57146.1"/>
    <property type="molecule type" value="Genomic_DNA"/>
</dbReference>
<keyword evidence="3" id="KW-1185">Reference proteome</keyword>
<organism evidence="2 3">
    <name type="scientific">Dictyobacter halimunensis</name>
    <dbReference type="NCBI Taxonomy" id="3026934"/>
    <lineage>
        <taxon>Bacteria</taxon>
        <taxon>Bacillati</taxon>
        <taxon>Chloroflexota</taxon>
        <taxon>Ktedonobacteria</taxon>
        <taxon>Ktedonobacterales</taxon>
        <taxon>Dictyobacteraceae</taxon>
        <taxon>Dictyobacter</taxon>
    </lineage>
</organism>
<evidence type="ECO:0000256" key="1">
    <source>
        <dbReference type="SAM" id="Phobius"/>
    </source>
</evidence>
<proteinExistence type="predicted"/>
<evidence type="ECO:0000313" key="2">
    <source>
        <dbReference type="EMBL" id="GLV57146.1"/>
    </source>
</evidence>
<evidence type="ECO:0000313" key="3">
    <source>
        <dbReference type="Proteomes" id="UP001344906"/>
    </source>
</evidence>
<keyword evidence="1" id="KW-1133">Transmembrane helix</keyword>
<protein>
    <submittedName>
        <fullName evidence="2">Uncharacterized protein</fullName>
    </submittedName>
</protein>
<dbReference type="Proteomes" id="UP001344906">
    <property type="component" value="Unassembled WGS sequence"/>
</dbReference>
<keyword evidence="1" id="KW-0812">Transmembrane</keyword>
<comment type="caution">
    <text evidence="2">The sequence shown here is derived from an EMBL/GenBank/DDBJ whole genome shotgun (WGS) entry which is preliminary data.</text>
</comment>
<name>A0ABQ6FU27_9CHLR</name>
<accession>A0ABQ6FU27</accession>